<dbReference type="Proteomes" id="UP001148614">
    <property type="component" value="Unassembled WGS sequence"/>
</dbReference>
<dbReference type="EMBL" id="JANPWZ010001635">
    <property type="protein sequence ID" value="KAJ3564301.1"/>
    <property type="molecule type" value="Genomic_DNA"/>
</dbReference>
<name>A0A9W8N9T3_9PEZI</name>
<keyword evidence="2" id="KW-1185">Reference proteome</keyword>
<evidence type="ECO:0000313" key="1">
    <source>
        <dbReference type="EMBL" id="KAJ3564301.1"/>
    </source>
</evidence>
<gene>
    <name evidence="1" type="ORF">NPX13_g7892</name>
</gene>
<organism evidence="1 2">
    <name type="scientific">Xylaria arbuscula</name>
    <dbReference type="NCBI Taxonomy" id="114810"/>
    <lineage>
        <taxon>Eukaryota</taxon>
        <taxon>Fungi</taxon>
        <taxon>Dikarya</taxon>
        <taxon>Ascomycota</taxon>
        <taxon>Pezizomycotina</taxon>
        <taxon>Sordariomycetes</taxon>
        <taxon>Xylariomycetidae</taxon>
        <taxon>Xylariales</taxon>
        <taxon>Xylariaceae</taxon>
        <taxon>Xylaria</taxon>
    </lineage>
</organism>
<accession>A0A9W8N9T3</accession>
<proteinExistence type="predicted"/>
<protein>
    <submittedName>
        <fullName evidence="1">Uncharacterized protein</fullName>
    </submittedName>
</protein>
<sequence length="87" mass="9446">MLDIHPSSFKYQKKTERTGVGIGAGAATTVVADSKAAARATNEDFMMGGWLFEYVALSLFESESEVEVEVEVEAKQALNNPAYILKS</sequence>
<reference evidence="1" key="1">
    <citation type="submission" date="2022-07" db="EMBL/GenBank/DDBJ databases">
        <title>Genome Sequence of Xylaria arbuscula.</title>
        <authorList>
            <person name="Buettner E."/>
        </authorList>
    </citation>
    <scope>NUCLEOTIDE SEQUENCE</scope>
    <source>
        <strain evidence="1">VT107</strain>
    </source>
</reference>
<evidence type="ECO:0000313" key="2">
    <source>
        <dbReference type="Proteomes" id="UP001148614"/>
    </source>
</evidence>
<comment type="caution">
    <text evidence="1">The sequence shown here is derived from an EMBL/GenBank/DDBJ whole genome shotgun (WGS) entry which is preliminary data.</text>
</comment>
<dbReference type="AlphaFoldDB" id="A0A9W8N9T3"/>